<dbReference type="RefSeq" id="WP_103467244.1">
    <property type="nucleotide sequence ID" value="NZ_PPXB01000004.1"/>
</dbReference>
<dbReference type="PANTHER" id="PTHR43798:SF33">
    <property type="entry name" value="HYDROLASE, PUTATIVE (AFU_ORTHOLOGUE AFUA_2G14860)-RELATED"/>
    <property type="match status" value="1"/>
</dbReference>
<dbReference type="InterPro" id="IPR029058">
    <property type="entry name" value="AB_hydrolase_fold"/>
</dbReference>
<dbReference type="EMBL" id="PPXC01000019">
    <property type="protein sequence ID" value="POH71944.1"/>
    <property type="molecule type" value="Genomic_DNA"/>
</dbReference>
<dbReference type="InterPro" id="IPR050266">
    <property type="entry name" value="AB_hydrolase_sf"/>
</dbReference>
<protein>
    <submittedName>
        <fullName evidence="2">Alpha/beta hydrolase</fullName>
    </submittedName>
</protein>
<dbReference type="GO" id="GO:0016787">
    <property type="term" value="F:hydrolase activity"/>
    <property type="evidence" value="ECO:0007669"/>
    <property type="project" value="UniProtKB-KW"/>
</dbReference>
<keyword evidence="2" id="KW-0378">Hydrolase</keyword>
<dbReference type="OrthoDB" id="2987348at2"/>
<dbReference type="AlphaFoldDB" id="A0A2S3ZS56"/>
<dbReference type="SUPFAM" id="SSF53474">
    <property type="entry name" value="alpha/beta-Hydrolases"/>
    <property type="match status" value="1"/>
</dbReference>
<sequence length="264" mass="28699">MESEVRNLVLGTGISVPCLIQGDARAQPLLLLHAWGESRRSFERMLPFLDNFRVYAPDLRGQGDADKPEDGYSLAEQAGDAAAILTVLKVRSAFVLGSSSGGYVAQQLAIMRPDLVAALVLVGSPVTLQGRAPFAAEVEALTDPVAEDWVRDSLSWFPLVQEVPTWYLQDRVSDGVSMPAHAWKRILAGFSDATPPTEAGAIQAPALILWGARDNLLPRWQQDALVERIDGAVLKVYPEAAHLVLWECPEQVAMDATEFLLSLG</sequence>
<dbReference type="PRINTS" id="PR00111">
    <property type="entry name" value="ABHYDROLASE"/>
</dbReference>
<comment type="caution">
    <text evidence="2">The sequence shown here is derived from an EMBL/GenBank/DDBJ whole genome shotgun (WGS) entry which is preliminary data.</text>
</comment>
<dbReference type="Proteomes" id="UP000237061">
    <property type="component" value="Unassembled WGS sequence"/>
</dbReference>
<evidence type="ECO:0000313" key="3">
    <source>
        <dbReference type="Proteomes" id="UP000237061"/>
    </source>
</evidence>
<keyword evidence="3" id="KW-1185">Reference proteome</keyword>
<gene>
    <name evidence="2" type="ORF">CVS27_18065</name>
</gene>
<proteinExistence type="predicted"/>
<evidence type="ECO:0000313" key="2">
    <source>
        <dbReference type="EMBL" id="POH71944.1"/>
    </source>
</evidence>
<dbReference type="GO" id="GO:0016020">
    <property type="term" value="C:membrane"/>
    <property type="evidence" value="ECO:0007669"/>
    <property type="project" value="TreeGrafter"/>
</dbReference>
<accession>A0A2S3ZS56</accession>
<dbReference type="Gene3D" id="3.40.50.1820">
    <property type="entry name" value="alpha/beta hydrolase"/>
    <property type="match status" value="1"/>
</dbReference>
<reference evidence="2 3" key="1">
    <citation type="submission" date="2018-01" db="EMBL/GenBank/DDBJ databases">
        <title>Arthrobacter sp. nov., from glaciers in China.</title>
        <authorList>
            <person name="Liu Q."/>
            <person name="Xin Y.-H."/>
        </authorList>
    </citation>
    <scope>NUCLEOTIDE SEQUENCE [LARGE SCALE GENOMIC DNA]</scope>
    <source>
        <strain evidence="2 3">HLT2-12-2</strain>
    </source>
</reference>
<dbReference type="Pfam" id="PF00561">
    <property type="entry name" value="Abhydrolase_1"/>
    <property type="match status" value="1"/>
</dbReference>
<organism evidence="2 3">
    <name type="scientific">Arthrobacter glacialis</name>
    <dbReference type="NCBI Taxonomy" id="1664"/>
    <lineage>
        <taxon>Bacteria</taxon>
        <taxon>Bacillati</taxon>
        <taxon>Actinomycetota</taxon>
        <taxon>Actinomycetes</taxon>
        <taxon>Micrococcales</taxon>
        <taxon>Micrococcaceae</taxon>
        <taxon>Arthrobacter</taxon>
    </lineage>
</organism>
<evidence type="ECO:0000259" key="1">
    <source>
        <dbReference type="Pfam" id="PF00561"/>
    </source>
</evidence>
<dbReference type="InterPro" id="IPR000073">
    <property type="entry name" value="AB_hydrolase_1"/>
</dbReference>
<feature type="domain" description="AB hydrolase-1" evidence="1">
    <location>
        <begin position="28"/>
        <end position="247"/>
    </location>
</feature>
<name>A0A2S3ZS56_ARTGL</name>
<dbReference type="PANTHER" id="PTHR43798">
    <property type="entry name" value="MONOACYLGLYCEROL LIPASE"/>
    <property type="match status" value="1"/>
</dbReference>